<feature type="domain" description="Zinc finger DksA/TraR C4-type" evidence="5">
    <location>
        <begin position="71"/>
        <end position="102"/>
    </location>
</feature>
<dbReference type="InterPro" id="IPR000962">
    <property type="entry name" value="Znf_DskA_TraR"/>
</dbReference>
<dbReference type="Pfam" id="PF01258">
    <property type="entry name" value="zf-dskA_traR"/>
    <property type="match status" value="1"/>
</dbReference>
<accession>A0A6F8YCH3</accession>
<dbReference type="PANTHER" id="PTHR33823:SF4">
    <property type="entry name" value="GENERAL STRESS PROTEIN 16O"/>
    <property type="match status" value="1"/>
</dbReference>
<dbReference type="AlphaFoldDB" id="A0A6F8YCH3"/>
<dbReference type="RefSeq" id="WP_173154522.1">
    <property type="nucleotide sequence ID" value="NZ_AP022871.1"/>
</dbReference>
<keyword evidence="7" id="KW-1185">Reference proteome</keyword>
<dbReference type="EMBL" id="AP022871">
    <property type="protein sequence ID" value="BCB83802.1"/>
    <property type="molecule type" value="Genomic_DNA"/>
</dbReference>
<evidence type="ECO:0000256" key="3">
    <source>
        <dbReference type="ARBA" id="ARBA00022833"/>
    </source>
</evidence>
<evidence type="ECO:0000256" key="2">
    <source>
        <dbReference type="ARBA" id="ARBA00022771"/>
    </source>
</evidence>
<gene>
    <name evidence="6" type="ORF">Psuf_011150</name>
</gene>
<protein>
    <recommendedName>
        <fullName evidence="5">Zinc finger DksA/TraR C4-type domain-containing protein</fullName>
    </recommendedName>
</protein>
<dbReference type="PROSITE" id="PS01102">
    <property type="entry name" value="ZF_DKSA_1"/>
    <property type="match status" value="1"/>
</dbReference>
<keyword evidence="1" id="KW-0479">Metal-binding</keyword>
<evidence type="ECO:0000313" key="7">
    <source>
        <dbReference type="Proteomes" id="UP000503011"/>
    </source>
</evidence>
<dbReference type="PANTHER" id="PTHR33823">
    <property type="entry name" value="RNA POLYMERASE-BINDING TRANSCRIPTION FACTOR DKSA-RELATED"/>
    <property type="match status" value="1"/>
</dbReference>
<dbReference type="Gene3D" id="1.20.120.910">
    <property type="entry name" value="DksA, coiled-coil domain"/>
    <property type="match status" value="1"/>
</dbReference>
<proteinExistence type="predicted"/>
<sequence>MTTSTNNRMNALRSVLEEQFQRHTTELTTLSTYGTVPEHNGHDRQTVLARIEATRQALADTANALKRMAEGTYGRCERCQQDIPLERLEIRPRARFCVPCQQTSGR</sequence>
<name>A0A6F8YCH3_9ACTN</name>
<evidence type="ECO:0000256" key="1">
    <source>
        <dbReference type="ARBA" id="ARBA00022723"/>
    </source>
</evidence>
<feature type="zinc finger region" description="dksA C4-type" evidence="4">
    <location>
        <begin position="76"/>
        <end position="100"/>
    </location>
</feature>
<dbReference type="KEGG" id="psuu:Psuf_011150"/>
<keyword evidence="3" id="KW-0862">Zinc</keyword>
<reference evidence="6 7" key="2">
    <citation type="submission" date="2020-03" db="EMBL/GenBank/DDBJ databases">
        <authorList>
            <person name="Ichikawa N."/>
            <person name="Kimura A."/>
            <person name="Kitahashi Y."/>
            <person name="Uohara A."/>
        </authorList>
    </citation>
    <scope>NUCLEOTIDE SEQUENCE [LARGE SCALE GENOMIC DNA]</scope>
    <source>
        <strain evidence="6 7">NBRC 105367</strain>
    </source>
</reference>
<organism evidence="6 7">
    <name type="scientific">Phytohabitans suffuscus</name>
    <dbReference type="NCBI Taxonomy" id="624315"/>
    <lineage>
        <taxon>Bacteria</taxon>
        <taxon>Bacillati</taxon>
        <taxon>Actinomycetota</taxon>
        <taxon>Actinomycetes</taxon>
        <taxon>Micromonosporales</taxon>
        <taxon>Micromonosporaceae</taxon>
    </lineage>
</organism>
<reference evidence="6 7" key="1">
    <citation type="submission" date="2020-03" db="EMBL/GenBank/DDBJ databases">
        <title>Whole genome shotgun sequence of Phytohabitans suffuscus NBRC 105367.</title>
        <authorList>
            <person name="Komaki H."/>
            <person name="Tamura T."/>
        </authorList>
    </citation>
    <scope>NUCLEOTIDE SEQUENCE [LARGE SCALE GENOMIC DNA]</scope>
    <source>
        <strain evidence="6 7">NBRC 105367</strain>
    </source>
</reference>
<dbReference type="PROSITE" id="PS51128">
    <property type="entry name" value="ZF_DKSA_2"/>
    <property type="match status" value="1"/>
</dbReference>
<evidence type="ECO:0000256" key="4">
    <source>
        <dbReference type="PROSITE-ProRule" id="PRU00510"/>
    </source>
</evidence>
<keyword evidence="2" id="KW-0863">Zinc-finger</keyword>
<dbReference type="InterPro" id="IPR020458">
    <property type="entry name" value="Znf_DskA_TraR_CS"/>
</dbReference>
<dbReference type="SUPFAM" id="SSF57716">
    <property type="entry name" value="Glucocorticoid receptor-like (DNA-binding domain)"/>
    <property type="match status" value="1"/>
</dbReference>
<evidence type="ECO:0000313" key="6">
    <source>
        <dbReference type="EMBL" id="BCB83802.1"/>
    </source>
</evidence>
<evidence type="ECO:0000259" key="5">
    <source>
        <dbReference type="Pfam" id="PF01258"/>
    </source>
</evidence>
<dbReference type="GO" id="GO:0008270">
    <property type="term" value="F:zinc ion binding"/>
    <property type="evidence" value="ECO:0007669"/>
    <property type="project" value="UniProtKB-KW"/>
</dbReference>
<dbReference type="Proteomes" id="UP000503011">
    <property type="component" value="Chromosome"/>
</dbReference>